<feature type="domain" description="N-acetyltransferase" evidence="1">
    <location>
        <begin position="18"/>
        <end position="198"/>
    </location>
</feature>
<proteinExistence type="predicted"/>
<dbReference type="EMBL" id="CP011545">
    <property type="protein sequence ID" value="AKK09227.1"/>
    <property type="molecule type" value="Genomic_DNA"/>
</dbReference>
<dbReference type="PROSITE" id="PS51186">
    <property type="entry name" value="GNAT"/>
    <property type="match status" value="1"/>
</dbReference>
<reference evidence="2 3" key="1">
    <citation type="journal article" date="2015" name="Genome Announc.">
        <title>Complete Genome Sequence of the Type Strain Corynebacterium testudinoris DSM 44614, Recovered from Necrotic Lesions in the Mouth of a Tortoise.</title>
        <authorList>
            <person name="Ruckert C."/>
            <person name="Kriete M."/>
            <person name="Jaenicke S."/>
            <person name="Winkler A."/>
            <person name="Tauch A."/>
        </authorList>
    </citation>
    <scope>NUCLEOTIDE SEQUENCE [LARGE SCALE GENOMIC DNA]</scope>
    <source>
        <strain evidence="2 3">DSM 44614</strain>
    </source>
</reference>
<dbReference type="Pfam" id="PF13508">
    <property type="entry name" value="Acetyltransf_7"/>
    <property type="match status" value="1"/>
</dbReference>
<reference evidence="3" key="2">
    <citation type="submission" date="2015-05" db="EMBL/GenBank/DDBJ databases">
        <title>Complete genome sequence of Corynebacterium testudinoris DSM 44614, recovered from necrotic lesions in the mouth of a tortoise.</title>
        <authorList>
            <person name="Ruckert C."/>
            <person name="Albersmeier A."/>
            <person name="Winkler A."/>
            <person name="Tauch A."/>
        </authorList>
    </citation>
    <scope>NUCLEOTIDE SEQUENCE [LARGE SCALE GENOMIC DNA]</scope>
    <source>
        <strain evidence="3">DSM 44614</strain>
    </source>
</reference>
<keyword evidence="2" id="KW-0808">Transferase</keyword>
<dbReference type="AlphaFoldDB" id="A0A0G3HDM6"/>
<gene>
    <name evidence="2" type="ORF">CTEST_08990</name>
</gene>
<dbReference type="KEGG" id="cted:CTEST_08990"/>
<dbReference type="InterPro" id="IPR000182">
    <property type="entry name" value="GNAT_dom"/>
</dbReference>
<dbReference type="PATRIC" id="fig|136857.5.peg.1788"/>
<evidence type="ECO:0000313" key="3">
    <source>
        <dbReference type="Proteomes" id="UP000035540"/>
    </source>
</evidence>
<evidence type="ECO:0000313" key="2">
    <source>
        <dbReference type="EMBL" id="AKK09227.1"/>
    </source>
</evidence>
<accession>A0A0G3HDM6</accession>
<name>A0A0G3HDM6_9CORY</name>
<sequence>MALAYQAGSSWFSGGVTVEIRRLTGPEFSVLAPRLVDIYIQAMGYDASIHHRRTESWRREVVQPGFTALAAVEGDRALGVAYGYLGSQDLWWDRQVRRGLREAGGPTTEQVLLMRDYFEVAEIHVAPDSQGQGLGRNLLSQLLWNAPGRHALLSTPEVEHEANNAFGLYRSMGFHDVLRHFTFDGDARPFAVLAAPLPLPGMVEKPATDSSPR</sequence>
<dbReference type="Proteomes" id="UP000035540">
    <property type="component" value="Chromosome"/>
</dbReference>
<protein>
    <submittedName>
        <fullName evidence="2">Acetyltransferase (GNAT) family protein</fullName>
    </submittedName>
</protein>
<dbReference type="SUPFAM" id="SSF55729">
    <property type="entry name" value="Acyl-CoA N-acyltransferases (Nat)"/>
    <property type="match status" value="1"/>
</dbReference>
<dbReference type="InterPro" id="IPR016181">
    <property type="entry name" value="Acyl_CoA_acyltransferase"/>
</dbReference>
<dbReference type="GO" id="GO:0016747">
    <property type="term" value="F:acyltransferase activity, transferring groups other than amino-acyl groups"/>
    <property type="evidence" value="ECO:0007669"/>
    <property type="project" value="InterPro"/>
</dbReference>
<dbReference type="Gene3D" id="3.40.630.30">
    <property type="match status" value="1"/>
</dbReference>
<keyword evidence="3" id="KW-1185">Reference proteome</keyword>
<evidence type="ECO:0000259" key="1">
    <source>
        <dbReference type="PROSITE" id="PS51186"/>
    </source>
</evidence>
<dbReference type="STRING" id="136857.CTEST_08990"/>
<organism evidence="2 3">
    <name type="scientific">Corynebacterium testudinoris</name>
    <dbReference type="NCBI Taxonomy" id="136857"/>
    <lineage>
        <taxon>Bacteria</taxon>
        <taxon>Bacillati</taxon>
        <taxon>Actinomycetota</taxon>
        <taxon>Actinomycetes</taxon>
        <taxon>Mycobacteriales</taxon>
        <taxon>Corynebacteriaceae</taxon>
        <taxon>Corynebacterium</taxon>
    </lineage>
</organism>